<feature type="region of interest" description="Disordered" evidence="1">
    <location>
        <begin position="48"/>
        <end position="70"/>
    </location>
</feature>
<dbReference type="STRING" id="670580.A0A1X6MH99"/>
<feature type="compositionally biased region" description="Basic and acidic residues" evidence="1">
    <location>
        <begin position="323"/>
        <end position="341"/>
    </location>
</feature>
<dbReference type="RefSeq" id="XP_024332581.1">
    <property type="nucleotide sequence ID" value="XM_024487767.1"/>
</dbReference>
<keyword evidence="3" id="KW-1185">Reference proteome</keyword>
<dbReference type="GeneID" id="36332716"/>
<feature type="compositionally biased region" description="Polar residues" evidence="1">
    <location>
        <begin position="59"/>
        <end position="69"/>
    </location>
</feature>
<feature type="region of interest" description="Disordered" evidence="1">
    <location>
        <begin position="85"/>
        <end position="114"/>
    </location>
</feature>
<proteinExistence type="predicted"/>
<organism evidence="2 3">
    <name type="scientific">Postia placenta MAD-698-R-SB12</name>
    <dbReference type="NCBI Taxonomy" id="670580"/>
    <lineage>
        <taxon>Eukaryota</taxon>
        <taxon>Fungi</taxon>
        <taxon>Dikarya</taxon>
        <taxon>Basidiomycota</taxon>
        <taxon>Agaricomycotina</taxon>
        <taxon>Agaricomycetes</taxon>
        <taxon>Polyporales</taxon>
        <taxon>Adustoporiaceae</taxon>
        <taxon>Rhodonia</taxon>
    </lineage>
</organism>
<gene>
    <name evidence="2" type="ORF">POSPLADRAFT_1163150</name>
</gene>
<dbReference type="OrthoDB" id="3208495at2759"/>
<accession>A0A1X6MH99</accession>
<evidence type="ECO:0000313" key="2">
    <source>
        <dbReference type="EMBL" id="OSX55787.1"/>
    </source>
</evidence>
<evidence type="ECO:0000313" key="3">
    <source>
        <dbReference type="Proteomes" id="UP000194127"/>
    </source>
</evidence>
<feature type="compositionally biased region" description="Basic and acidic residues" evidence="1">
    <location>
        <begin position="104"/>
        <end position="114"/>
    </location>
</feature>
<protein>
    <submittedName>
        <fullName evidence="2">Uncharacterized protein</fullName>
    </submittedName>
</protein>
<evidence type="ECO:0000256" key="1">
    <source>
        <dbReference type="SAM" id="MobiDB-lite"/>
    </source>
</evidence>
<name>A0A1X6MH99_9APHY</name>
<dbReference type="AlphaFoldDB" id="A0A1X6MH99"/>
<feature type="region of interest" description="Disordered" evidence="1">
    <location>
        <begin position="299"/>
        <end position="344"/>
    </location>
</feature>
<sequence>MHHCIGKKCCFTTNKTSLLERHCNQCAEYQQTILQDAAKYRELRTRRKAKREEKIRKTATGQAIQSHSQDVPMVVDETSSDVYVGNNDYTDLPSPSTGSVSDAPSRDVAAEIGRPTRERRLPRRYRSMQDITRVRHVSRHLDVIPEGPSPAINPEPIMDAPPNPSAVRRVILHVWDSMRTAVNAFGVLREYPHRPSFDPDAAVRPEDLADYHNKGPCEDIQGGLLNSDSFTSTSAPPADRAPPWPFANMSIWRLMNWFSSGSGQKSVGETNRLVHDVLLADDFTASDLHHFRVAREAKRIDGSEEDTPDVASDAQSAPFAGDGWRKTSVDIDIPTGERDSPKSPGYKTFSISGLHYRCHDLVRRLAIF</sequence>
<dbReference type="Proteomes" id="UP000194127">
    <property type="component" value="Unassembled WGS sequence"/>
</dbReference>
<reference evidence="2 3" key="1">
    <citation type="submission" date="2017-04" db="EMBL/GenBank/DDBJ databases">
        <title>Genome Sequence of the Model Brown-Rot Fungus Postia placenta SB12.</title>
        <authorList>
            <consortium name="DOE Joint Genome Institute"/>
            <person name="Gaskell J."/>
            <person name="Kersten P."/>
            <person name="Larrondo L.F."/>
            <person name="Canessa P."/>
            <person name="Martinez D."/>
            <person name="Hibbett D."/>
            <person name="Schmoll M."/>
            <person name="Kubicek C.P."/>
            <person name="Martinez A.T."/>
            <person name="Yadav J."/>
            <person name="Master E."/>
            <person name="Magnuson J.K."/>
            <person name="James T."/>
            <person name="Yaver D."/>
            <person name="Berka R."/>
            <person name="Labutti K."/>
            <person name="Lipzen A."/>
            <person name="Aerts A."/>
            <person name="Barry K."/>
            <person name="Henrissat B."/>
            <person name="Blanchette R."/>
            <person name="Grigoriev I."/>
            <person name="Cullen D."/>
        </authorList>
    </citation>
    <scope>NUCLEOTIDE SEQUENCE [LARGE SCALE GENOMIC DNA]</scope>
    <source>
        <strain evidence="2 3">MAD-698-R-SB12</strain>
    </source>
</reference>
<dbReference type="EMBL" id="KZ110949">
    <property type="protein sequence ID" value="OSX55787.1"/>
    <property type="molecule type" value="Genomic_DNA"/>
</dbReference>
<feature type="compositionally biased region" description="Polar residues" evidence="1">
    <location>
        <begin position="87"/>
        <end position="102"/>
    </location>
</feature>